<gene>
    <name evidence="1" type="ORF">ACFSTG_01910</name>
</gene>
<comment type="caution">
    <text evidence="1">The sequence shown here is derived from an EMBL/GenBank/DDBJ whole genome shotgun (WGS) entry which is preliminary data.</text>
</comment>
<dbReference type="Proteomes" id="UP001597468">
    <property type="component" value="Unassembled WGS sequence"/>
</dbReference>
<protein>
    <submittedName>
        <fullName evidence="1">Uncharacterized protein</fullName>
    </submittedName>
</protein>
<accession>A0ABW5ISJ5</accession>
<evidence type="ECO:0000313" key="2">
    <source>
        <dbReference type="Proteomes" id="UP001597468"/>
    </source>
</evidence>
<dbReference type="RefSeq" id="WP_380747915.1">
    <property type="nucleotide sequence ID" value="NZ_JBHULT010000005.1"/>
</dbReference>
<keyword evidence="2" id="KW-1185">Reference proteome</keyword>
<evidence type="ECO:0000313" key="1">
    <source>
        <dbReference type="EMBL" id="MFD2516641.1"/>
    </source>
</evidence>
<sequence>MLKRLFLPSQMVLLFLLLFGSSTGSFSANFIFSVNGIQEAQHDSNVTSLIDDQVVNLGDSILPAQKTIFFLKGSMNKVGDLYEQTITHTNISQNYIKRSRYIFPSLGVKEVIFPFHVFL</sequence>
<dbReference type="EMBL" id="JBHULT010000005">
    <property type="protein sequence ID" value="MFD2516641.1"/>
    <property type="molecule type" value="Genomic_DNA"/>
</dbReference>
<proteinExistence type="predicted"/>
<reference evidence="2" key="1">
    <citation type="journal article" date="2019" name="Int. J. Syst. Evol. Microbiol.">
        <title>The Global Catalogue of Microorganisms (GCM) 10K type strain sequencing project: providing services to taxonomists for standard genome sequencing and annotation.</title>
        <authorList>
            <consortium name="The Broad Institute Genomics Platform"/>
            <consortium name="The Broad Institute Genome Sequencing Center for Infectious Disease"/>
            <person name="Wu L."/>
            <person name="Ma J."/>
        </authorList>
    </citation>
    <scope>NUCLEOTIDE SEQUENCE [LARGE SCALE GENOMIC DNA]</scope>
    <source>
        <strain evidence="2">KCTC 42585</strain>
    </source>
</reference>
<organism evidence="1 2">
    <name type="scientific">Salinimicrobium flavum</name>
    <dbReference type="NCBI Taxonomy" id="1737065"/>
    <lineage>
        <taxon>Bacteria</taxon>
        <taxon>Pseudomonadati</taxon>
        <taxon>Bacteroidota</taxon>
        <taxon>Flavobacteriia</taxon>
        <taxon>Flavobacteriales</taxon>
        <taxon>Flavobacteriaceae</taxon>
        <taxon>Salinimicrobium</taxon>
    </lineage>
</organism>
<name>A0ABW5ISJ5_9FLAO</name>